<dbReference type="OrthoDB" id="6374183at2759"/>
<evidence type="ECO:0000256" key="7">
    <source>
        <dbReference type="ARBA" id="ARBA00023180"/>
    </source>
</evidence>
<feature type="compositionally biased region" description="Low complexity" evidence="9">
    <location>
        <begin position="800"/>
        <end position="813"/>
    </location>
</feature>
<dbReference type="EMBL" id="LR900121">
    <property type="protein sequence ID" value="CAD7244291.1"/>
    <property type="molecule type" value="Genomic_DNA"/>
</dbReference>
<dbReference type="InterPro" id="IPR032394">
    <property type="entry name" value="Anoct_dimer"/>
</dbReference>
<keyword evidence="5 8" id="KW-1133">Transmembrane helix</keyword>
<evidence type="ECO:0000256" key="4">
    <source>
        <dbReference type="ARBA" id="ARBA00022692"/>
    </source>
</evidence>
<keyword evidence="13" id="KW-1185">Reference proteome</keyword>
<dbReference type="PANTHER" id="PTHR12308">
    <property type="entry name" value="ANOCTAMIN"/>
    <property type="match status" value="1"/>
</dbReference>
<feature type="compositionally biased region" description="Basic and acidic residues" evidence="9">
    <location>
        <begin position="782"/>
        <end position="791"/>
    </location>
</feature>
<dbReference type="InterPro" id="IPR049452">
    <property type="entry name" value="Anoctamin_TM"/>
</dbReference>
<evidence type="ECO:0000256" key="5">
    <source>
        <dbReference type="ARBA" id="ARBA00022989"/>
    </source>
</evidence>
<dbReference type="Proteomes" id="UP000677054">
    <property type="component" value="Unassembled WGS sequence"/>
</dbReference>
<protein>
    <recommendedName>
        <fullName evidence="8">Anoctamin</fullName>
    </recommendedName>
</protein>
<evidence type="ECO:0000313" key="13">
    <source>
        <dbReference type="Proteomes" id="UP000677054"/>
    </source>
</evidence>
<proteinExistence type="inferred from homology"/>
<dbReference type="Pfam" id="PF04547">
    <property type="entry name" value="Anoctamin"/>
    <property type="match status" value="1"/>
</dbReference>
<keyword evidence="3" id="KW-1003">Cell membrane</keyword>
<feature type="transmembrane region" description="Helical" evidence="8">
    <location>
        <begin position="322"/>
        <end position="338"/>
    </location>
</feature>
<keyword evidence="7" id="KW-0325">Glycoprotein</keyword>
<comment type="subcellular location">
    <subcellularLocation>
        <location evidence="1">Cell membrane</location>
        <topology evidence="1">Multi-pass membrane protein</topology>
    </subcellularLocation>
    <subcellularLocation>
        <location evidence="8">Membrane</location>
        <topology evidence="8">Multi-pass membrane protein</topology>
    </subcellularLocation>
</comment>
<evidence type="ECO:0000256" key="1">
    <source>
        <dbReference type="ARBA" id="ARBA00004651"/>
    </source>
</evidence>
<feature type="transmembrane region" description="Helical" evidence="8">
    <location>
        <begin position="101"/>
        <end position="120"/>
    </location>
</feature>
<sequence>MSRTYIVYELLRRVRYADDDKMKFGIQRLISNGTYDDGFPLHDGRYDKDPPNGTLSTRRLLYQEWARPLCWYKRQPLWLVRKYFGDQIGLYFTWLGFYTKMLIPAAIVGVISFLFGIISLQDNIASTGKEFCDLSRNLSSVIVSRDICDENGPGNFTMCPLCDKACHYWKLKDSCTFSKFTFLFDNPATVFFSIFMAFWATMYLELWKRKQSIIAWEWDLDGFEEEEDARPEFEAKVSQDFPFFLIRRSVPLAKSTRLNPVTMQYEPYLTRLEKLLRLFTVSSFVFFLLFLVIGAVFGVIVYRITIIAVLNSSTVDMFKTNAKLVASLTAAVMSLFVIEILNWVSALLVFARLALVFVFLLYMKVAEYLTNMELPRTQTEFENSYTFKMFLQDRDSSTHPFPENFKMVITVDSLQGRFFGYPGNTGARKSFSYDLCDPAGCLFELCIQLCIIMVGKQALNNFQELALPTVINWWRRRMWSSRATAEDRAQKVKEELAPRWEQDYTLSPVSQMALFEEYLEMVIQFGFVTLFVAAFPLAPLFALLNNIVELRLDAYNFVCQVRRPLPKRAQDIGAWFGILKAVTYMAVVCNHEEPLLSRESDFLTRTRSKMAATSDINMYPFVNVVTLINHDCDHKWSVFSFQAFVIAYTTDFIPRMVYEYGYSSDETLRGYINASLSVFDTTNPNFTEEFLAEEDRNESTTCRYPGYRNPPNDPDGAYEPSLMYWHIFAARLVFVVIFEHMVFALTGILASIVPDVPEAVKVQMQRERFLARQALFDTEKKKIQAEKKEKNMGMPPPGGSSPLSTRSPRSVSPILVPPEEVDKPSPSSLHPPRF</sequence>
<evidence type="ECO:0000259" key="10">
    <source>
        <dbReference type="Pfam" id="PF04547"/>
    </source>
</evidence>
<dbReference type="Pfam" id="PF16178">
    <property type="entry name" value="Anoct_dimer"/>
    <property type="match status" value="1"/>
</dbReference>
<evidence type="ECO:0000256" key="2">
    <source>
        <dbReference type="ARBA" id="ARBA00009671"/>
    </source>
</evidence>
<feature type="domain" description="Anoctamin transmembrane" evidence="10">
    <location>
        <begin position="80"/>
        <end position="767"/>
    </location>
</feature>
<evidence type="ECO:0000313" key="12">
    <source>
        <dbReference type="EMBL" id="CAD7244291.1"/>
    </source>
</evidence>
<dbReference type="GO" id="GO:0046983">
    <property type="term" value="F:protein dimerization activity"/>
    <property type="evidence" value="ECO:0007669"/>
    <property type="project" value="InterPro"/>
</dbReference>
<comment type="similarity">
    <text evidence="2 8">Belongs to the anoctamin family.</text>
</comment>
<accession>A0A7R9A316</accession>
<feature type="transmembrane region" description="Helical" evidence="8">
    <location>
        <begin position="522"/>
        <end position="544"/>
    </location>
</feature>
<keyword evidence="4 8" id="KW-0812">Transmembrane</keyword>
<feature type="transmembrane region" description="Helical" evidence="8">
    <location>
        <begin position="732"/>
        <end position="753"/>
    </location>
</feature>
<reference evidence="12" key="1">
    <citation type="submission" date="2020-11" db="EMBL/GenBank/DDBJ databases">
        <authorList>
            <person name="Tran Van P."/>
        </authorList>
    </citation>
    <scope>NUCLEOTIDE SEQUENCE</scope>
</reference>
<keyword evidence="6 8" id="KW-0472">Membrane</keyword>
<evidence type="ECO:0000256" key="6">
    <source>
        <dbReference type="ARBA" id="ARBA00023136"/>
    </source>
</evidence>
<evidence type="ECO:0000256" key="8">
    <source>
        <dbReference type="RuleBase" id="RU280814"/>
    </source>
</evidence>
<gene>
    <name evidence="12" type="ORF">DSTB1V02_LOCUS4191</name>
</gene>
<feature type="transmembrane region" description="Helical" evidence="8">
    <location>
        <begin position="180"/>
        <end position="200"/>
    </location>
</feature>
<name>A0A7R9A316_9CRUS</name>
<comment type="caution">
    <text evidence="8">Lacks conserved residue(s) required for the propagation of feature annotation.</text>
</comment>
<dbReference type="GO" id="GO:0005886">
    <property type="term" value="C:plasma membrane"/>
    <property type="evidence" value="ECO:0007669"/>
    <property type="project" value="UniProtKB-SubCell"/>
</dbReference>
<evidence type="ECO:0000256" key="3">
    <source>
        <dbReference type="ARBA" id="ARBA00022475"/>
    </source>
</evidence>
<organism evidence="12">
    <name type="scientific">Darwinula stevensoni</name>
    <dbReference type="NCBI Taxonomy" id="69355"/>
    <lineage>
        <taxon>Eukaryota</taxon>
        <taxon>Metazoa</taxon>
        <taxon>Ecdysozoa</taxon>
        <taxon>Arthropoda</taxon>
        <taxon>Crustacea</taxon>
        <taxon>Oligostraca</taxon>
        <taxon>Ostracoda</taxon>
        <taxon>Podocopa</taxon>
        <taxon>Podocopida</taxon>
        <taxon>Darwinulocopina</taxon>
        <taxon>Darwinuloidea</taxon>
        <taxon>Darwinulidae</taxon>
        <taxon>Darwinula</taxon>
    </lineage>
</organism>
<feature type="transmembrane region" description="Helical" evidence="8">
    <location>
        <begin position="284"/>
        <end position="310"/>
    </location>
</feature>
<feature type="domain" description="Anoctamin dimerisation" evidence="11">
    <location>
        <begin position="2"/>
        <end position="77"/>
    </location>
</feature>
<dbReference type="GO" id="GO:0005254">
    <property type="term" value="F:chloride channel activity"/>
    <property type="evidence" value="ECO:0007669"/>
    <property type="project" value="TreeGrafter"/>
</dbReference>
<feature type="region of interest" description="Disordered" evidence="9">
    <location>
        <begin position="782"/>
        <end position="834"/>
    </location>
</feature>
<evidence type="ECO:0000256" key="9">
    <source>
        <dbReference type="SAM" id="MobiDB-lite"/>
    </source>
</evidence>
<evidence type="ECO:0000259" key="11">
    <source>
        <dbReference type="Pfam" id="PF16178"/>
    </source>
</evidence>
<dbReference type="AlphaFoldDB" id="A0A7R9A316"/>
<dbReference type="EMBL" id="CAJPEV010000604">
    <property type="protein sequence ID" value="CAG0886852.1"/>
    <property type="molecule type" value="Genomic_DNA"/>
</dbReference>
<dbReference type="PANTHER" id="PTHR12308:SF84">
    <property type="entry name" value="ANOCTAMIN"/>
    <property type="match status" value="1"/>
</dbReference>
<dbReference type="InterPro" id="IPR007632">
    <property type="entry name" value="Anoctamin"/>
</dbReference>
<feature type="transmembrane region" description="Helical" evidence="8">
    <location>
        <begin position="344"/>
        <end position="363"/>
    </location>
</feature>